<dbReference type="EC" id="2.3.2.27" evidence="2"/>
<comment type="caution">
    <text evidence="8">The sequence shown here is derived from an EMBL/GenBank/DDBJ whole genome shotgun (WGS) entry which is preliminary data.</text>
</comment>
<evidence type="ECO:0000313" key="8">
    <source>
        <dbReference type="EMBL" id="KAK0574858.1"/>
    </source>
</evidence>
<dbReference type="SMART" id="SM00184">
    <property type="entry name" value="RING"/>
    <property type="match status" value="1"/>
</dbReference>
<evidence type="ECO:0000256" key="3">
    <source>
        <dbReference type="ARBA" id="ARBA00022723"/>
    </source>
</evidence>
<dbReference type="InterPro" id="IPR001841">
    <property type="entry name" value="Znf_RING"/>
</dbReference>
<protein>
    <recommendedName>
        <fullName evidence="2">RING-type E3 ubiquitin transferase</fullName>
        <ecNumber evidence="2">2.3.2.27</ecNumber>
    </recommendedName>
</protein>
<evidence type="ECO:0000256" key="5">
    <source>
        <dbReference type="ARBA" id="ARBA00022833"/>
    </source>
</evidence>
<dbReference type="Gene3D" id="3.30.40.10">
    <property type="entry name" value="Zinc/RING finger domain, C3HC4 (zinc finger)"/>
    <property type="match status" value="1"/>
</dbReference>
<evidence type="ECO:0000259" key="7">
    <source>
        <dbReference type="PROSITE" id="PS50089"/>
    </source>
</evidence>
<keyword evidence="4 6" id="KW-0863">Zinc-finger</keyword>
<dbReference type="PROSITE" id="PS50089">
    <property type="entry name" value="ZF_RING_2"/>
    <property type="match status" value="1"/>
</dbReference>
<dbReference type="Proteomes" id="UP001168877">
    <property type="component" value="Unassembled WGS sequence"/>
</dbReference>
<dbReference type="GO" id="GO:0008270">
    <property type="term" value="F:zinc ion binding"/>
    <property type="evidence" value="ECO:0007669"/>
    <property type="project" value="UniProtKB-KW"/>
</dbReference>
<keyword evidence="9" id="KW-1185">Reference proteome</keyword>
<reference evidence="8" key="1">
    <citation type="journal article" date="2022" name="Plant J.">
        <title>Strategies of tolerance reflected in two North American maple genomes.</title>
        <authorList>
            <person name="McEvoy S.L."/>
            <person name="Sezen U.U."/>
            <person name="Trouern-Trend A."/>
            <person name="McMahon S.M."/>
            <person name="Schaberg P.G."/>
            <person name="Yang J."/>
            <person name="Wegrzyn J.L."/>
            <person name="Swenson N.G."/>
        </authorList>
    </citation>
    <scope>NUCLEOTIDE SEQUENCE</scope>
    <source>
        <strain evidence="8">NS2018</strain>
    </source>
</reference>
<dbReference type="InterPro" id="IPR013083">
    <property type="entry name" value="Znf_RING/FYVE/PHD"/>
</dbReference>
<comment type="catalytic activity">
    <reaction evidence="1">
        <text>S-ubiquitinyl-[E2 ubiquitin-conjugating enzyme]-L-cysteine + [acceptor protein]-L-lysine = [E2 ubiquitin-conjugating enzyme]-L-cysteine + N(6)-ubiquitinyl-[acceptor protein]-L-lysine.</text>
        <dbReference type="EC" id="2.3.2.27"/>
    </reaction>
</comment>
<dbReference type="GO" id="GO:0005737">
    <property type="term" value="C:cytoplasm"/>
    <property type="evidence" value="ECO:0007669"/>
    <property type="project" value="TreeGrafter"/>
</dbReference>
<feature type="domain" description="RING-type" evidence="7">
    <location>
        <begin position="228"/>
        <end position="269"/>
    </location>
</feature>
<gene>
    <name evidence="8" type="ORF">LWI29_030156</name>
</gene>
<accession>A0AA39VEA4</accession>
<dbReference type="EMBL" id="JAUESC010000387">
    <property type="protein sequence ID" value="KAK0574858.1"/>
    <property type="molecule type" value="Genomic_DNA"/>
</dbReference>
<evidence type="ECO:0000256" key="6">
    <source>
        <dbReference type="PROSITE-ProRule" id="PRU00175"/>
    </source>
</evidence>
<dbReference type="GO" id="GO:0061630">
    <property type="term" value="F:ubiquitin protein ligase activity"/>
    <property type="evidence" value="ECO:0007669"/>
    <property type="project" value="UniProtKB-EC"/>
</dbReference>
<organism evidence="8 9">
    <name type="scientific">Acer saccharum</name>
    <name type="common">Sugar maple</name>
    <dbReference type="NCBI Taxonomy" id="4024"/>
    <lineage>
        <taxon>Eukaryota</taxon>
        <taxon>Viridiplantae</taxon>
        <taxon>Streptophyta</taxon>
        <taxon>Embryophyta</taxon>
        <taxon>Tracheophyta</taxon>
        <taxon>Spermatophyta</taxon>
        <taxon>Magnoliopsida</taxon>
        <taxon>eudicotyledons</taxon>
        <taxon>Gunneridae</taxon>
        <taxon>Pentapetalae</taxon>
        <taxon>rosids</taxon>
        <taxon>malvids</taxon>
        <taxon>Sapindales</taxon>
        <taxon>Sapindaceae</taxon>
        <taxon>Hippocastanoideae</taxon>
        <taxon>Acereae</taxon>
        <taxon>Acer</taxon>
    </lineage>
</organism>
<keyword evidence="5" id="KW-0862">Zinc</keyword>
<dbReference type="PANTHER" id="PTHR15710:SF59">
    <property type="entry name" value="E3 UBIQUITIN-PROTEIN LIGASE SDIR1-LIKE"/>
    <property type="match status" value="1"/>
</dbReference>
<dbReference type="AlphaFoldDB" id="A0AA39VEA4"/>
<evidence type="ECO:0000256" key="2">
    <source>
        <dbReference type="ARBA" id="ARBA00012483"/>
    </source>
</evidence>
<dbReference type="GO" id="GO:0016567">
    <property type="term" value="P:protein ubiquitination"/>
    <property type="evidence" value="ECO:0007669"/>
    <property type="project" value="TreeGrafter"/>
</dbReference>
<evidence type="ECO:0000256" key="1">
    <source>
        <dbReference type="ARBA" id="ARBA00000900"/>
    </source>
</evidence>
<keyword evidence="3" id="KW-0479">Metal-binding</keyword>
<reference evidence="8" key="2">
    <citation type="submission" date="2023-06" db="EMBL/GenBank/DDBJ databases">
        <authorList>
            <person name="Swenson N.G."/>
            <person name="Wegrzyn J.L."/>
            <person name="Mcevoy S.L."/>
        </authorList>
    </citation>
    <scope>NUCLEOTIDE SEQUENCE</scope>
    <source>
        <strain evidence="8">NS2018</strain>
        <tissue evidence="8">Leaf</tissue>
    </source>
</reference>
<dbReference type="SUPFAM" id="SSF57850">
    <property type="entry name" value="RING/U-box"/>
    <property type="match status" value="1"/>
</dbReference>
<evidence type="ECO:0000313" key="9">
    <source>
        <dbReference type="Proteomes" id="UP001168877"/>
    </source>
</evidence>
<dbReference type="PANTHER" id="PTHR15710">
    <property type="entry name" value="E3 UBIQUITIN-PROTEIN LIGASE PRAJA"/>
    <property type="match status" value="1"/>
</dbReference>
<sequence>MSSRLGRDRFFIRVGQFDHKDNVDNLNSEEASSSSSDVKVELKIIFKFYETSIECSHDGRERTITDNLLKSSQERSCTFDLCKFSKQVQTSYTTLSENLKTLVVEEGLIDRLIESIISNGRKIIDNNGESNTGKKVIPLYTKITRVQYAIEHYDRYLMHRAVRESMEEFERRNYGRVPASESSVKTLLKRVRVEEAAVAGDNEKQETKRSRVSVSESECESERQMMNCSICLEELWLESYGLAMPCSHVFHAECIMTWLKQSHFCPLCHYEMPTDRDKNL</sequence>
<dbReference type="CDD" id="cd16454">
    <property type="entry name" value="RING-H2_PA-TM-RING"/>
    <property type="match status" value="1"/>
</dbReference>
<evidence type="ECO:0000256" key="4">
    <source>
        <dbReference type="ARBA" id="ARBA00022771"/>
    </source>
</evidence>
<name>A0AA39VEA4_ACESA</name>
<proteinExistence type="predicted"/>
<dbReference type="Pfam" id="PF13639">
    <property type="entry name" value="zf-RING_2"/>
    <property type="match status" value="1"/>
</dbReference>